<dbReference type="eggNOG" id="ENOG502TIXK">
    <property type="taxonomic scope" value="Eukaryota"/>
</dbReference>
<sequence>MAKEEKTEDIEEIQTKMMSEYFRSKAREHKKLKKVMDKVEKNKKSVVETRQPFQPVTSPTADPCDVLHSIETKLMDNQNDSELIGIMDFLIPVVIGMFTSSPHWLVRDKAIDCLRSINRKMGRSLIDKHLNTVSKKQKVVLENLL</sequence>
<feature type="compositionally biased region" description="Basic and acidic residues" evidence="1">
    <location>
        <begin position="34"/>
        <end position="47"/>
    </location>
</feature>
<dbReference type="OrthoDB" id="5820499at2759"/>
<gene>
    <name evidence="2" type="ORF">CRE_05174</name>
</gene>
<dbReference type="OMA" id="HWLVRDK"/>
<name>E3NAW1_CAERE</name>
<proteinExistence type="predicted"/>
<dbReference type="CTD" id="9810893"/>
<evidence type="ECO:0000256" key="1">
    <source>
        <dbReference type="SAM" id="MobiDB-lite"/>
    </source>
</evidence>
<dbReference type="FunCoup" id="E3NAW1">
    <property type="interactions" value="478"/>
</dbReference>
<dbReference type="GeneID" id="9810893"/>
<organism evidence="3">
    <name type="scientific">Caenorhabditis remanei</name>
    <name type="common">Caenorhabditis vulgaris</name>
    <dbReference type="NCBI Taxonomy" id="31234"/>
    <lineage>
        <taxon>Eukaryota</taxon>
        <taxon>Metazoa</taxon>
        <taxon>Ecdysozoa</taxon>
        <taxon>Nematoda</taxon>
        <taxon>Chromadorea</taxon>
        <taxon>Rhabditida</taxon>
        <taxon>Rhabditina</taxon>
        <taxon>Rhabditomorpha</taxon>
        <taxon>Rhabditoidea</taxon>
        <taxon>Rhabditidae</taxon>
        <taxon>Peloderinae</taxon>
        <taxon>Caenorhabditis</taxon>
    </lineage>
</organism>
<dbReference type="EMBL" id="DS268579">
    <property type="protein sequence ID" value="EFO91648.1"/>
    <property type="molecule type" value="Genomic_DNA"/>
</dbReference>
<dbReference type="Proteomes" id="UP000008281">
    <property type="component" value="Unassembled WGS sequence"/>
</dbReference>
<dbReference type="KEGG" id="crq:GCK72_003635"/>
<reference evidence="2" key="1">
    <citation type="submission" date="2007-07" db="EMBL/GenBank/DDBJ databases">
        <title>PCAP assembly of the Caenorhabditis remanei genome.</title>
        <authorList>
            <consortium name="The Caenorhabditis remanei Sequencing Consortium"/>
            <person name="Wilson R.K."/>
        </authorList>
    </citation>
    <scope>NUCLEOTIDE SEQUENCE [LARGE SCALE GENOMIC DNA]</scope>
    <source>
        <strain evidence="2">PB4641</strain>
    </source>
</reference>
<feature type="compositionally biased region" description="Polar residues" evidence="1">
    <location>
        <begin position="51"/>
        <end position="60"/>
    </location>
</feature>
<dbReference type="HOGENOM" id="CLU_1788639_0_0_1"/>
<keyword evidence="3" id="KW-1185">Reference proteome</keyword>
<dbReference type="AlphaFoldDB" id="E3NAW1"/>
<evidence type="ECO:0000313" key="2">
    <source>
        <dbReference type="EMBL" id="EFO91648.1"/>
    </source>
</evidence>
<feature type="region of interest" description="Disordered" evidence="1">
    <location>
        <begin position="34"/>
        <end position="61"/>
    </location>
</feature>
<protein>
    <submittedName>
        <fullName evidence="2">Uncharacterized protein</fullName>
    </submittedName>
</protein>
<accession>E3NAW1</accession>
<evidence type="ECO:0000313" key="3">
    <source>
        <dbReference type="Proteomes" id="UP000008281"/>
    </source>
</evidence>